<dbReference type="PROSITE" id="PS51257">
    <property type="entry name" value="PROKAR_LIPOPROTEIN"/>
    <property type="match status" value="1"/>
</dbReference>
<organism evidence="2 3">
    <name type="scientific">Aquimarina mytili</name>
    <dbReference type="NCBI Taxonomy" id="874423"/>
    <lineage>
        <taxon>Bacteria</taxon>
        <taxon>Pseudomonadati</taxon>
        <taxon>Bacteroidota</taxon>
        <taxon>Flavobacteriia</taxon>
        <taxon>Flavobacteriales</taxon>
        <taxon>Flavobacteriaceae</taxon>
        <taxon>Aquimarina</taxon>
    </lineage>
</organism>
<name>A0A936ZPU7_9FLAO</name>
<proteinExistence type="predicted"/>
<dbReference type="InterPro" id="IPR035923">
    <property type="entry name" value="TT1751-like_sf"/>
</dbReference>
<feature type="domain" description="DUF302" evidence="1">
    <location>
        <begin position="75"/>
        <end position="137"/>
    </location>
</feature>
<dbReference type="SUPFAM" id="SSF103247">
    <property type="entry name" value="TT1751-like"/>
    <property type="match status" value="1"/>
</dbReference>
<protein>
    <submittedName>
        <fullName evidence="2">DUF302 domain-containing protein</fullName>
    </submittedName>
</protein>
<gene>
    <name evidence="2" type="ORF">JJQ60_08330</name>
</gene>
<dbReference type="EMBL" id="JAERQJ010000003">
    <property type="protein sequence ID" value="MBL0683519.1"/>
    <property type="molecule type" value="Genomic_DNA"/>
</dbReference>
<sequence>MKMRIIFIVPFLFLITSCNSDQKGVSHKKQINLKQKNMDNQGVITKVSSKNFEDTYSTLVNVITNNPNLKIVAELDHQANAASVGLKLNPTRIIMFGNPNLGTPLMQNSQTTGLDLPQKILVWQDDQGEVKVSYNNPIYVQDRHNIVGQVDVLKKIGGALDGLTNKAIGDF</sequence>
<dbReference type="Pfam" id="PF03625">
    <property type="entry name" value="DUF302"/>
    <property type="match status" value="1"/>
</dbReference>
<dbReference type="Gene3D" id="3.30.310.70">
    <property type="entry name" value="TT1751-like domain"/>
    <property type="match status" value="1"/>
</dbReference>
<dbReference type="CDD" id="cd14797">
    <property type="entry name" value="DUF302"/>
    <property type="match status" value="1"/>
</dbReference>
<dbReference type="Proteomes" id="UP000651057">
    <property type="component" value="Unassembled WGS sequence"/>
</dbReference>
<accession>A0A936ZPU7</accession>
<evidence type="ECO:0000313" key="3">
    <source>
        <dbReference type="Proteomes" id="UP000651057"/>
    </source>
</evidence>
<comment type="caution">
    <text evidence="2">The sequence shown here is derived from an EMBL/GenBank/DDBJ whole genome shotgun (WGS) entry which is preliminary data.</text>
</comment>
<dbReference type="InterPro" id="IPR005180">
    <property type="entry name" value="DUF302"/>
</dbReference>
<reference evidence="2" key="1">
    <citation type="submission" date="2021-01" db="EMBL/GenBank/DDBJ databases">
        <authorList>
            <person name="Zhong Y.L."/>
        </authorList>
    </citation>
    <scope>NUCLEOTIDE SEQUENCE</scope>
    <source>
        <strain evidence="2">KCTC 23302</strain>
    </source>
</reference>
<evidence type="ECO:0000259" key="1">
    <source>
        <dbReference type="Pfam" id="PF03625"/>
    </source>
</evidence>
<keyword evidence="3" id="KW-1185">Reference proteome</keyword>
<dbReference type="AlphaFoldDB" id="A0A936ZPU7"/>
<dbReference type="PANTHER" id="PTHR38342:SF2">
    <property type="entry name" value="INNER MEMBRANE OR EXPORTED"/>
    <property type="match status" value="1"/>
</dbReference>
<evidence type="ECO:0000313" key="2">
    <source>
        <dbReference type="EMBL" id="MBL0683519.1"/>
    </source>
</evidence>
<dbReference type="PANTHER" id="PTHR38342">
    <property type="entry name" value="SLR5037 PROTEIN"/>
    <property type="match status" value="1"/>
</dbReference>